<comment type="caution">
    <text evidence="7">The sequence shown here is derived from an EMBL/GenBank/DDBJ whole genome shotgun (WGS) entry which is preliminary data.</text>
</comment>
<feature type="domain" description="Desulfoferrodoxin ferrous iron-binding" evidence="6">
    <location>
        <begin position="7"/>
        <end position="75"/>
    </location>
</feature>
<dbReference type="EMBL" id="JABZGT010000110">
    <property type="protein sequence ID" value="MBF4809097.1"/>
    <property type="molecule type" value="Genomic_DNA"/>
</dbReference>
<dbReference type="InterPro" id="IPR036073">
    <property type="entry name" value="Desulfoferrodoxin_Fe-bd_dom_sf"/>
</dbReference>
<evidence type="ECO:0000313" key="8">
    <source>
        <dbReference type="Proteomes" id="UP000772566"/>
    </source>
</evidence>
<keyword evidence="4" id="KW-0249">Electron transport</keyword>
<evidence type="ECO:0000256" key="3">
    <source>
        <dbReference type="ARBA" id="ARBA00022723"/>
    </source>
</evidence>
<evidence type="ECO:0000256" key="2">
    <source>
        <dbReference type="ARBA" id="ARBA00022448"/>
    </source>
</evidence>
<dbReference type="GO" id="GO:0005506">
    <property type="term" value="F:iron ion binding"/>
    <property type="evidence" value="ECO:0007669"/>
    <property type="project" value="InterPro"/>
</dbReference>
<dbReference type="PANTHER" id="PTHR36541:SF1">
    <property type="entry name" value="SUPEROXIDE REDUCTASE-RELATED"/>
    <property type="match status" value="1"/>
</dbReference>
<dbReference type="Proteomes" id="UP000772566">
    <property type="component" value="Unassembled WGS sequence"/>
</dbReference>
<dbReference type="InterPro" id="IPR051233">
    <property type="entry name" value="Desulfoferrodoxin_SOR"/>
</dbReference>
<protein>
    <submittedName>
        <fullName evidence="7">Desulfoferrodoxin</fullName>
    </submittedName>
</protein>
<sequence length="77" mass="8564">PFVTREGNTVTVRVGEVAHPMLEEHYIEFIALVSENGAQFAQLKPGQEPVATFTLEEGVEAEAYEYCNLHGLWKASL</sequence>
<evidence type="ECO:0000259" key="6">
    <source>
        <dbReference type="Pfam" id="PF01880"/>
    </source>
</evidence>
<dbReference type="InterPro" id="IPR002742">
    <property type="entry name" value="Desulfoferrodoxin_Fe-bd_dom"/>
</dbReference>
<evidence type="ECO:0000256" key="4">
    <source>
        <dbReference type="ARBA" id="ARBA00022982"/>
    </source>
</evidence>
<keyword evidence="2" id="KW-0813">Transport</keyword>
<evidence type="ECO:0000313" key="7">
    <source>
        <dbReference type="EMBL" id="MBF4809097.1"/>
    </source>
</evidence>
<reference evidence="7" key="1">
    <citation type="submission" date="2020-04" db="EMBL/GenBank/DDBJ databases">
        <title>Deep metagenomics examines the oral microbiome during advanced dental caries in children, revealing novel taxa and co-occurrences with host molecules.</title>
        <authorList>
            <person name="Baker J.L."/>
            <person name="Morton J.T."/>
            <person name="Dinis M."/>
            <person name="Alvarez R."/>
            <person name="Tran N.C."/>
            <person name="Knight R."/>
            <person name="Edlund A."/>
        </authorList>
    </citation>
    <scope>NUCLEOTIDE SEQUENCE</scope>
    <source>
        <strain evidence="7">JCVI_22A_bin.2</strain>
    </source>
</reference>
<name>A0A930W4H5_9ACTN</name>
<dbReference type="PANTHER" id="PTHR36541">
    <property type="entry name" value="SUPEROXIDE REDUCTASE-RELATED"/>
    <property type="match status" value="1"/>
</dbReference>
<keyword evidence="5" id="KW-0408">Iron</keyword>
<feature type="non-terminal residue" evidence="7">
    <location>
        <position position="1"/>
    </location>
</feature>
<keyword evidence="3" id="KW-0479">Metal-binding</keyword>
<evidence type="ECO:0000256" key="1">
    <source>
        <dbReference type="ARBA" id="ARBA00005941"/>
    </source>
</evidence>
<gene>
    <name evidence="7" type="ORF">HXK23_02565</name>
</gene>
<accession>A0A930W4H5</accession>
<dbReference type="Gene3D" id="2.60.40.730">
    <property type="entry name" value="SOR catalytic domain"/>
    <property type="match status" value="1"/>
</dbReference>
<organism evidence="7 8">
    <name type="scientific">Lancefieldella parvula</name>
    <dbReference type="NCBI Taxonomy" id="1382"/>
    <lineage>
        <taxon>Bacteria</taxon>
        <taxon>Bacillati</taxon>
        <taxon>Actinomycetota</taxon>
        <taxon>Coriobacteriia</taxon>
        <taxon>Coriobacteriales</taxon>
        <taxon>Atopobiaceae</taxon>
        <taxon>Lancefieldella</taxon>
    </lineage>
</organism>
<comment type="similarity">
    <text evidence="1">Belongs to the desulfoferrodoxin family.</text>
</comment>
<proteinExistence type="inferred from homology"/>
<dbReference type="AlphaFoldDB" id="A0A930W4H5"/>
<dbReference type="Pfam" id="PF01880">
    <property type="entry name" value="Desulfoferrodox"/>
    <property type="match status" value="1"/>
</dbReference>
<dbReference type="GO" id="GO:0016491">
    <property type="term" value="F:oxidoreductase activity"/>
    <property type="evidence" value="ECO:0007669"/>
    <property type="project" value="InterPro"/>
</dbReference>
<evidence type="ECO:0000256" key="5">
    <source>
        <dbReference type="ARBA" id="ARBA00023004"/>
    </source>
</evidence>
<dbReference type="SUPFAM" id="SSF49367">
    <property type="entry name" value="Superoxide reductase-like"/>
    <property type="match status" value="1"/>
</dbReference>